<sequence>MADRTKIKNPLALALLGLLLERPMHPYEMATTLRERYKDRTFKVNTGSLYDTVARLAEHGWIAASATERTGNRPERTVYGLTDLGRAEFTDWLDALLRNPVKEFPQFLAAVSYLGALEPERAREALEARAGQLEKTATQIRATLEEVLAGGLPRLFMIEVECALRLLDAELAWVRETAAEIAAGTLAWPDR</sequence>
<keyword evidence="2" id="KW-0238">DNA-binding</keyword>
<comment type="caution">
    <text evidence="2">The sequence shown here is derived from an EMBL/GenBank/DDBJ whole genome shotgun (WGS) entry which is preliminary data.</text>
</comment>
<dbReference type="EMBL" id="JACHJS010000001">
    <property type="protein sequence ID" value="MBB4967752.1"/>
    <property type="molecule type" value="Genomic_DNA"/>
</dbReference>
<dbReference type="PANTHER" id="PTHR43252:SF6">
    <property type="entry name" value="NEGATIVE TRANSCRIPTION REGULATOR PADR"/>
    <property type="match status" value="1"/>
</dbReference>
<proteinExistence type="predicted"/>
<gene>
    <name evidence="2" type="ORF">F4559_005111</name>
</gene>
<evidence type="ECO:0000259" key="1">
    <source>
        <dbReference type="Pfam" id="PF03551"/>
    </source>
</evidence>
<dbReference type="Gene3D" id="1.10.10.10">
    <property type="entry name" value="Winged helix-like DNA-binding domain superfamily/Winged helix DNA-binding domain"/>
    <property type="match status" value="1"/>
</dbReference>
<dbReference type="Proteomes" id="UP000542674">
    <property type="component" value="Unassembled WGS sequence"/>
</dbReference>
<keyword evidence="3" id="KW-1185">Reference proteome</keyword>
<evidence type="ECO:0000313" key="3">
    <source>
        <dbReference type="Proteomes" id="UP000542674"/>
    </source>
</evidence>
<feature type="domain" description="Transcription regulator PadR N-terminal" evidence="1">
    <location>
        <begin position="15"/>
        <end position="90"/>
    </location>
</feature>
<protein>
    <submittedName>
        <fullName evidence="2">DNA-binding PadR family transcriptional regulator</fullName>
    </submittedName>
</protein>
<evidence type="ECO:0000313" key="2">
    <source>
        <dbReference type="EMBL" id="MBB4967752.1"/>
    </source>
</evidence>
<dbReference type="PANTHER" id="PTHR43252">
    <property type="entry name" value="TRANSCRIPTIONAL REGULATOR YQJI"/>
    <property type="match status" value="1"/>
</dbReference>
<reference evidence="2 3" key="1">
    <citation type="submission" date="2020-08" db="EMBL/GenBank/DDBJ databases">
        <title>Sequencing the genomes of 1000 actinobacteria strains.</title>
        <authorList>
            <person name="Klenk H.-P."/>
        </authorList>
    </citation>
    <scope>NUCLEOTIDE SEQUENCE [LARGE SCALE GENOMIC DNA]</scope>
    <source>
        <strain evidence="2 3">DSM 45084</strain>
    </source>
</reference>
<dbReference type="AlphaFoldDB" id="A0A7W7T852"/>
<organism evidence="2 3">
    <name type="scientific">Saccharothrix violaceirubra</name>
    <dbReference type="NCBI Taxonomy" id="413306"/>
    <lineage>
        <taxon>Bacteria</taxon>
        <taxon>Bacillati</taxon>
        <taxon>Actinomycetota</taxon>
        <taxon>Actinomycetes</taxon>
        <taxon>Pseudonocardiales</taxon>
        <taxon>Pseudonocardiaceae</taxon>
        <taxon>Saccharothrix</taxon>
    </lineage>
</organism>
<dbReference type="InterPro" id="IPR036388">
    <property type="entry name" value="WH-like_DNA-bd_sf"/>
</dbReference>
<dbReference type="GO" id="GO:0003677">
    <property type="term" value="F:DNA binding"/>
    <property type="evidence" value="ECO:0007669"/>
    <property type="project" value="UniProtKB-KW"/>
</dbReference>
<dbReference type="Pfam" id="PF03551">
    <property type="entry name" value="PadR"/>
    <property type="match status" value="1"/>
</dbReference>
<name>A0A7W7T852_9PSEU</name>
<dbReference type="InterPro" id="IPR005149">
    <property type="entry name" value="Tscrpt_reg_PadR_N"/>
</dbReference>
<dbReference type="InterPro" id="IPR036390">
    <property type="entry name" value="WH_DNA-bd_sf"/>
</dbReference>
<dbReference type="RefSeq" id="WP_184672703.1">
    <property type="nucleotide sequence ID" value="NZ_BAABAI010000032.1"/>
</dbReference>
<accession>A0A7W7T852</accession>
<dbReference type="SUPFAM" id="SSF46785">
    <property type="entry name" value="Winged helix' DNA-binding domain"/>
    <property type="match status" value="1"/>
</dbReference>